<dbReference type="Gene3D" id="1.10.510.10">
    <property type="entry name" value="Transferase(Phosphotransferase) domain 1"/>
    <property type="match status" value="2"/>
</dbReference>
<dbReference type="InterPro" id="IPR011009">
    <property type="entry name" value="Kinase-like_dom_sf"/>
</dbReference>
<evidence type="ECO:0000313" key="11">
    <source>
        <dbReference type="Proteomes" id="UP000029725"/>
    </source>
</evidence>
<feature type="non-terminal residue" evidence="10">
    <location>
        <position position="274"/>
    </location>
</feature>
<evidence type="ECO:0000256" key="7">
    <source>
        <dbReference type="ARBA" id="ARBA00047899"/>
    </source>
</evidence>
<dbReference type="GeneID" id="25259928"/>
<reference evidence="10 11" key="1">
    <citation type="submission" date="2014-04" db="EMBL/GenBank/DDBJ databases">
        <title>A new species of microsporidia sheds light on the evolution of extreme parasitism.</title>
        <authorList>
            <person name="Haag K.L."/>
            <person name="James T.Y."/>
            <person name="Larsson R."/>
            <person name="Schaer T.M."/>
            <person name="Refardt D."/>
            <person name="Pombert J.-F."/>
            <person name="Ebert D."/>
        </authorList>
    </citation>
    <scope>NUCLEOTIDE SEQUENCE [LARGE SCALE GENOMIC DNA]</scope>
    <source>
        <strain evidence="10 11">UGP3</strain>
        <tissue evidence="10">Spores</tissue>
    </source>
</reference>
<dbReference type="VEuPathDB" id="MicrosporidiaDB:DI09_425p10"/>
<dbReference type="GO" id="GO:0005524">
    <property type="term" value="F:ATP binding"/>
    <property type="evidence" value="ECO:0007669"/>
    <property type="project" value="UniProtKB-KW"/>
</dbReference>
<dbReference type="Proteomes" id="UP000029725">
    <property type="component" value="Unassembled WGS sequence"/>
</dbReference>
<dbReference type="AlphaFoldDB" id="A0A098VTY8"/>
<dbReference type="RefSeq" id="XP_013237622.1">
    <property type="nucleotide sequence ID" value="XM_013382168.1"/>
</dbReference>
<evidence type="ECO:0000313" key="10">
    <source>
        <dbReference type="EMBL" id="KGG51186.1"/>
    </source>
</evidence>
<dbReference type="Pfam" id="PF00069">
    <property type="entry name" value="Pkinase"/>
    <property type="match status" value="2"/>
</dbReference>
<name>A0A098VTY8_9MICR</name>
<keyword evidence="2" id="KW-0723">Serine/threonine-protein kinase</keyword>
<keyword evidence="3" id="KW-0808">Transferase</keyword>
<keyword evidence="11" id="KW-1185">Reference proteome</keyword>
<dbReference type="InterPro" id="IPR000719">
    <property type="entry name" value="Prot_kinase_dom"/>
</dbReference>
<protein>
    <recommendedName>
        <fullName evidence="1">non-specific serine/threonine protein kinase</fullName>
        <ecNumber evidence="1">2.7.11.1</ecNumber>
    </recommendedName>
</protein>
<evidence type="ECO:0000256" key="8">
    <source>
        <dbReference type="ARBA" id="ARBA00048679"/>
    </source>
</evidence>
<accession>A0A098VTY8</accession>
<proteinExistence type="predicted"/>
<feature type="domain" description="Protein kinase" evidence="9">
    <location>
        <begin position="1"/>
        <end position="274"/>
    </location>
</feature>
<dbReference type="InterPro" id="IPR008271">
    <property type="entry name" value="Ser/Thr_kinase_AS"/>
</dbReference>
<evidence type="ECO:0000256" key="4">
    <source>
        <dbReference type="ARBA" id="ARBA00022741"/>
    </source>
</evidence>
<dbReference type="PANTHER" id="PTHR24343">
    <property type="entry name" value="SERINE/THREONINE KINASE"/>
    <property type="match status" value="1"/>
</dbReference>
<evidence type="ECO:0000256" key="6">
    <source>
        <dbReference type="ARBA" id="ARBA00022840"/>
    </source>
</evidence>
<dbReference type="GO" id="GO:0004674">
    <property type="term" value="F:protein serine/threonine kinase activity"/>
    <property type="evidence" value="ECO:0007669"/>
    <property type="project" value="UniProtKB-KW"/>
</dbReference>
<comment type="caution">
    <text evidence="10">The sequence shown here is derived from an EMBL/GenBank/DDBJ whole genome shotgun (WGS) entry which is preliminary data.</text>
</comment>
<evidence type="ECO:0000259" key="9">
    <source>
        <dbReference type="PROSITE" id="PS50011"/>
    </source>
</evidence>
<keyword evidence="4" id="KW-0547">Nucleotide-binding</keyword>
<evidence type="ECO:0000256" key="2">
    <source>
        <dbReference type="ARBA" id="ARBA00022527"/>
    </source>
</evidence>
<keyword evidence="5" id="KW-0418">Kinase</keyword>
<dbReference type="EC" id="2.7.11.1" evidence="1"/>
<gene>
    <name evidence="10" type="ORF">DI09_425p10</name>
</gene>
<comment type="catalytic activity">
    <reaction evidence="8">
        <text>L-seryl-[protein] + ATP = O-phospho-L-seryl-[protein] + ADP + H(+)</text>
        <dbReference type="Rhea" id="RHEA:17989"/>
        <dbReference type="Rhea" id="RHEA-COMP:9863"/>
        <dbReference type="Rhea" id="RHEA-COMP:11604"/>
        <dbReference type="ChEBI" id="CHEBI:15378"/>
        <dbReference type="ChEBI" id="CHEBI:29999"/>
        <dbReference type="ChEBI" id="CHEBI:30616"/>
        <dbReference type="ChEBI" id="CHEBI:83421"/>
        <dbReference type="ChEBI" id="CHEBI:456216"/>
        <dbReference type="EC" id="2.7.11.1"/>
    </reaction>
</comment>
<evidence type="ECO:0000256" key="1">
    <source>
        <dbReference type="ARBA" id="ARBA00012513"/>
    </source>
</evidence>
<dbReference type="SUPFAM" id="SSF56112">
    <property type="entry name" value="Protein kinase-like (PK-like)"/>
    <property type="match status" value="1"/>
</dbReference>
<dbReference type="PROSITE" id="PS00108">
    <property type="entry name" value="PROTEIN_KINASE_ST"/>
    <property type="match status" value="1"/>
</dbReference>
<sequence>METWILSHLPNSEFFPHFHGLIFTNTHFIIVLQAITEGIELFDYLSQKGPIDDEADAKGIMACISKAVNLLHSMGIVHRDLKLENIFLVPDSSSKAIGIKLVDFGLATWLPLENCTEIISFELRRKWNEHLVSFWELISECGRVHSFLHSGDALVLLKDQRDLNTPDSMVPADLKPNVNILLTMLTTPTPLFSIYQSNIALYEKTKLMQRCGSEEYAPPELLLNTSSPYSGQLAESWSLGIIFYAIFTGKFPFQYNSALSYRSTVAKGIIEWSY</sequence>
<organism evidence="10 11">
    <name type="scientific">Mitosporidium daphniae</name>
    <dbReference type="NCBI Taxonomy" id="1485682"/>
    <lineage>
        <taxon>Eukaryota</taxon>
        <taxon>Fungi</taxon>
        <taxon>Fungi incertae sedis</taxon>
        <taxon>Microsporidia</taxon>
        <taxon>Mitosporidium</taxon>
    </lineage>
</organism>
<evidence type="ECO:0000256" key="5">
    <source>
        <dbReference type="ARBA" id="ARBA00022777"/>
    </source>
</evidence>
<dbReference type="PROSITE" id="PS50011">
    <property type="entry name" value="PROTEIN_KINASE_DOM"/>
    <property type="match status" value="1"/>
</dbReference>
<comment type="catalytic activity">
    <reaction evidence="7">
        <text>L-threonyl-[protein] + ATP = O-phospho-L-threonyl-[protein] + ADP + H(+)</text>
        <dbReference type="Rhea" id="RHEA:46608"/>
        <dbReference type="Rhea" id="RHEA-COMP:11060"/>
        <dbReference type="Rhea" id="RHEA-COMP:11605"/>
        <dbReference type="ChEBI" id="CHEBI:15378"/>
        <dbReference type="ChEBI" id="CHEBI:30013"/>
        <dbReference type="ChEBI" id="CHEBI:30616"/>
        <dbReference type="ChEBI" id="CHEBI:61977"/>
        <dbReference type="ChEBI" id="CHEBI:456216"/>
        <dbReference type="EC" id="2.7.11.1"/>
    </reaction>
</comment>
<dbReference type="OrthoDB" id="4062651at2759"/>
<dbReference type="EMBL" id="JMKJ01000358">
    <property type="protein sequence ID" value="KGG51186.1"/>
    <property type="molecule type" value="Genomic_DNA"/>
</dbReference>
<dbReference type="HOGENOM" id="CLU_1017623_0_0_1"/>
<dbReference type="SMART" id="SM00220">
    <property type="entry name" value="S_TKc"/>
    <property type="match status" value="1"/>
</dbReference>
<evidence type="ECO:0000256" key="3">
    <source>
        <dbReference type="ARBA" id="ARBA00022679"/>
    </source>
</evidence>
<keyword evidence="6" id="KW-0067">ATP-binding</keyword>